<feature type="compositionally biased region" description="Acidic residues" evidence="1">
    <location>
        <begin position="127"/>
        <end position="148"/>
    </location>
</feature>
<dbReference type="EMBL" id="ALBS01000278">
    <property type="protein sequence ID" value="EJT46766.1"/>
    <property type="molecule type" value="Genomic_DNA"/>
</dbReference>
<feature type="compositionally biased region" description="Acidic residues" evidence="1">
    <location>
        <begin position="262"/>
        <end position="290"/>
    </location>
</feature>
<dbReference type="Proteomes" id="UP000002748">
    <property type="component" value="Unassembled WGS sequence"/>
</dbReference>
<feature type="compositionally biased region" description="Basic and acidic residues" evidence="1">
    <location>
        <begin position="44"/>
        <end position="56"/>
    </location>
</feature>
<feature type="compositionally biased region" description="Basic and acidic residues" evidence="1">
    <location>
        <begin position="322"/>
        <end position="332"/>
    </location>
</feature>
<name>J5SPA5_TRIAS</name>
<dbReference type="GeneID" id="25988022"/>
<proteinExistence type="predicted"/>
<feature type="compositionally biased region" description="Polar residues" evidence="1">
    <location>
        <begin position="1"/>
        <end position="18"/>
    </location>
</feature>
<feature type="compositionally biased region" description="Basic and acidic residues" evidence="1">
    <location>
        <begin position="348"/>
        <end position="369"/>
    </location>
</feature>
<dbReference type="OrthoDB" id="2576622at2759"/>
<accession>J5SPA5</accession>
<sequence>MTTTSTKLHPLSQNQNFGRSHLHLRPTPTTMPLYKLTSKRLARKEKAERIAAKAEDSDASSVSDMESEDSIVLSDEDATGGSGRDTQRAARSVRDELTPDLSSDEDESDDEASDSDVIGTKRKRADESEDDSGAESGEEPESDSEEEVEMRPFTLTIEQVEESPLFSPLTTEYPQMCVVCPERVLKHEVMARVHLDSNAHKRAIKRWTQRIAAGNLPSTDPREIVEDIQTSLAASKAPKAKASKSKPAKTTTTTSSAPAPEPEAESEAEDSDDEDEAEAEESGEESDDEAPAPAPAPAVPEVEKKEGAKLNRRQRRALARVAEGKPVDGSSKERRKRHLEAKKRRKEAAKNKEAKTEAKKESKKEGKDGKKVKKARKSIDL</sequence>
<gene>
    <name evidence="2" type="ORF">A1Q1_04509</name>
</gene>
<feature type="compositionally biased region" description="Basic residues" evidence="1">
    <location>
        <begin position="238"/>
        <end position="247"/>
    </location>
</feature>
<feature type="compositionally biased region" description="Basic residues" evidence="1">
    <location>
        <begin position="333"/>
        <end position="347"/>
    </location>
</feature>
<feature type="compositionally biased region" description="Basic and acidic residues" evidence="1">
    <location>
        <begin position="85"/>
        <end position="97"/>
    </location>
</feature>
<dbReference type="RefSeq" id="XP_014178350.1">
    <property type="nucleotide sequence ID" value="XM_014322875.1"/>
</dbReference>
<evidence type="ECO:0000256" key="1">
    <source>
        <dbReference type="SAM" id="MobiDB-lite"/>
    </source>
</evidence>
<comment type="caution">
    <text evidence="2">The sequence shown here is derived from an EMBL/GenBank/DDBJ whole genome shotgun (WGS) entry which is preliminary data.</text>
</comment>
<feature type="region of interest" description="Disordered" evidence="1">
    <location>
        <begin position="1"/>
        <end position="153"/>
    </location>
</feature>
<organism evidence="2 3">
    <name type="scientific">Trichosporon asahii var. asahii (strain ATCC 90039 / CBS 2479 / JCM 2466 / KCTC 7840 / NBRC 103889/ NCYC 2677 / UAMH 7654)</name>
    <name type="common">Yeast</name>
    <dbReference type="NCBI Taxonomy" id="1186058"/>
    <lineage>
        <taxon>Eukaryota</taxon>
        <taxon>Fungi</taxon>
        <taxon>Dikarya</taxon>
        <taxon>Basidiomycota</taxon>
        <taxon>Agaricomycotina</taxon>
        <taxon>Tremellomycetes</taxon>
        <taxon>Trichosporonales</taxon>
        <taxon>Trichosporonaceae</taxon>
        <taxon>Trichosporon</taxon>
    </lineage>
</organism>
<feature type="compositionally biased region" description="Low complexity" evidence="1">
    <location>
        <begin position="248"/>
        <end position="258"/>
    </location>
</feature>
<reference evidence="2 3" key="1">
    <citation type="journal article" date="2012" name="Eukaryot. Cell">
        <title>Draft genome sequence of CBS 2479, the standard type strain of Trichosporon asahii.</title>
        <authorList>
            <person name="Yang R.Y."/>
            <person name="Li H.T."/>
            <person name="Zhu H."/>
            <person name="Zhou G.P."/>
            <person name="Wang M."/>
            <person name="Wang L."/>
        </authorList>
    </citation>
    <scope>NUCLEOTIDE SEQUENCE [LARGE SCALE GENOMIC DNA]</scope>
    <source>
        <strain evidence="3">ATCC 90039 / CBS 2479 / JCM 2466 / KCTC 7840 / NCYC 2677 / UAMH 7654</strain>
    </source>
</reference>
<feature type="compositionally biased region" description="Acidic residues" evidence="1">
    <location>
        <begin position="65"/>
        <end position="78"/>
    </location>
</feature>
<dbReference type="KEGG" id="tasa:A1Q1_04509"/>
<protein>
    <submittedName>
        <fullName evidence="2">Uncharacterized protein</fullName>
    </submittedName>
</protein>
<feature type="compositionally biased region" description="Acidic residues" evidence="1">
    <location>
        <begin position="102"/>
        <end position="114"/>
    </location>
</feature>
<dbReference type="AlphaFoldDB" id="J5SPA5"/>
<dbReference type="VEuPathDB" id="FungiDB:A1Q1_04509"/>
<evidence type="ECO:0000313" key="3">
    <source>
        <dbReference type="Proteomes" id="UP000002748"/>
    </source>
</evidence>
<feature type="compositionally biased region" description="Basic residues" evidence="1">
    <location>
        <begin position="370"/>
        <end position="381"/>
    </location>
</feature>
<feature type="region of interest" description="Disordered" evidence="1">
    <location>
        <begin position="231"/>
        <end position="381"/>
    </location>
</feature>
<evidence type="ECO:0000313" key="2">
    <source>
        <dbReference type="EMBL" id="EJT46766.1"/>
    </source>
</evidence>
<dbReference type="HOGENOM" id="CLU_900757_0_0_1"/>